<proteinExistence type="inferred from homology"/>
<feature type="domain" description="NR LBD" evidence="5">
    <location>
        <begin position="142"/>
        <end position="373"/>
    </location>
</feature>
<evidence type="ECO:0000259" key="5">
    <source>
        <dbReference type="PROSITE" id="PS51843"/>
    </source>
</evidence>
<dbReference type="AlphaFoldDB" id="A0A6V7UNT6"/>
<sequence>MDPLLIKIDDINYRNEFIEMLEKRRNKLQQTKSNDLYHQEDQKTICVKNNKNFDEYKQSTSNQDSCIGNELCFNDTTIGQQNNFISSKVDAEISQMEFLLQICEAQNRIRNAFMDYDEQQFLSMKFNSLQEVLISGPNIISKASDFSEMPRPISSTEFYEESAQFCQFTHRVAKFVFVQKLICIGIFKSLPVFPKLDVKDQVIILQYVAPAVRMLGCCFSTYEMGSSTLMRKDGFYPMAAFSDKFSLKNDKTLFSLANKAFSKPMEPFFRVGISKEEFSLILAIIFLNPDIPKLSESARNILSKEFSYYSKMLLNYLHNKLGIDAGTKKYAECFHLISTSFIGAENFNSFMIYKEAFYKHPSQSLEIPILLKPYFQFY</sequence>
<dbReference type="PROSITE" id="PS51843">
    <property type="entry name" value="NR_LBD"/>
    <property type="match status" value="1"/>
</dbReference>
<name>A0A6V7UNT6_MELEN</name>
<accession>A0A6V7UNT6</accession>
<comment type="caution">
    <text evidence="6">The sequence shown here is derived from an EMBL/GenBank/DDBJ whole genome shotgun (WGS) entry which is preliminary data.</text>
</comment>
<dbReference type="SUPFAM" id="SSF48508">
    <property type="entry name" value="Nuclear receptor ligand-binding domain"/>
    <property type="match status" value="1"/>
</dbReference>
<keyword evidence="3" id="KW-0804">Transcription</keyword>
<evidence type="ECO:0000256" key="3">
    <source>
        <dbReference type="ARBA" id="ARBA00023163"/>
    </source>
</evidence>
<dbReference type="PANTHER" id="PTHR45886:SF18">
    <property type="entry name" value="NR LBD DOMAIN-CONTAINING PROTEIN-RELATED"/>
    <property type="match status" value="1"/>
</dbReference>
<evidence type="ECO:0000313" key="7">
    <source>
        <dbReference type="Proteomes" id="UP000580250"/>
    </source>
</evidence>
<dbReference type="Proteomes" id="UP000580250">
    <property type="component" value="Unassembled WGS sequence"/>
</dbReference>
<reference evidence="6 7" key="1">
    <citation type="submission" date="2020-08" db="EMBL/GenBank/DDBJ databases">
        <authorList>
            <person name="Koutsovoulos G."/>
            <person name="Danchin GJ E."/>
        </authorList>
    </citation>
    <scope>NUCLEOTIDE SEQUENCE [LARGE SCALE GENOMIC DNA]</scope>
</reference>
<evidence type="ECO:0000256" key="4">
    <source>
        <dbReference type="ARBA" id="ARBA00023170"/>
    </source>
</evidence>
<keyword evidence="4" id="KW-0675">Receptor</keyword>
<dbReference type="Gene3D" id="1.10.565.10">
    <property type="entry name" value="Retinoid X Receptor"/>
    <property type="match status" value="1"/>
</dbReference>
<evidence type="ECO:0000313" key="6">
    <source>
        <dbReference type="EMBL" id="CAD2162455.1"/>
    </source>
</evidence>
<dbReference type="Pfam" id="PF00104">
    <property type="entry name" value="Hormone_recep"/>
    <property type="match status" value="1"/>
</dbReference>
<gene>
    <name evidence="6" type="ORF">MENT_LOCUS15419</name>
</gene>
<dbReference type="SMART" id="SM00430">
    <property type="entry name" value="HOLI"/>
    <property type="match status" value="1"/>
</dbReference>
<dbReference type="OrthoDB" id="10246805at2759"/>
<organism evidence="6 7">
    <name type="scientific">Meloidogyne enterolobii</name>
    <name type="common">Root-knot nematode worm</name>
    <name type="synonym">Meloidogyne mayaguensis</name>
    <dbReference type="NCBI Taxonomy" id="390850"/>
    <lineage>
        <taxon>Eukaryota</taxon>
        <taxon>Metazoa</taxon>
        <taxon>Ecdysozoa</taxon>
        <taxon>Nematoda</taxon>
        <taxon>Chromadorea</taxon>
        <taxon>Rhabditida</taxon>
        <taxon>Tylenchina</taxon>
        <taxon>Tylenchomorpha</taxon>
        <taxon>Tylenchoidea</taxon>
        <taxon>Meloidogynidae</taxon>
        <taxon>Meloidogyninae</taxon>
        <taxon>Meloidogyne</taxon>
    </lineage>
</organism>
<keyword evidence="2" id="KW-0805">Transcription regulation</keyword>
<comment type="similarity">
    <text evidence="1">Belongs to the nuclear hormone receptor family.</text>
</comment>
<dbReference type="InterPro" id="IPR035500">
    <property type="entry name" value="NHR-like_dom_sf"/>
</dbReference>
<dbReference type="PANTHER" id="PTHR45886">
    <property type="entry name" value="NUCLEAR HORMONE RECEPTOR FAMILY-RELATED-RELATED"/>
    <property type="match status" value="1"/>
</dbReference>
<evidence type="ECO:0000256" key="1">
    <source>
        <dbReference type="ARBA" id="ARBA00005993"/>
    </source>
</evidence>
<evidence type="ECO:0000256" key="2">
    <source>
        <dbReference type="ARBA" id="ARBA00023015"/>
    </source>
</evidence>
<dbReference type="InterPro" id="IPR000536">
    <property type="entry name" value="Nucl_hrmn_rcpt_lig-bd"/>
</dbReference>
<dbReference type="EMBL" id="CAJEWN010000092">
    <property type="protein sequence ID" value="CAD2162455.1"/>
    <property type="molecule type" value="Genomic_DNA"/>
</dbReference>
<protein>
    <recommendedName>
        <fullName evidence="5">NR LBD domain-containing protein</fullName>
    </recommendedName>
</protein>